<evidence type="ECO:0000313" key="1">
    <source>
        <dbReference type="EMBL" id="CAH2031995.1"/>
    </source>
</evidence>
<dbReference type="InterPro" id="IPR003749">
    <property type="entry name" value="ThiS/MoaD-like"/>
</dbReference>
<dbReference type="InterPro" id="IPR010035">
    <property type="entry name" value="Thi_S"/>
</dbReference>
<dbReference type="InterPro" id="IPR016155">
    <property type="entry name" value="Mopterin_synth/thiamin_S_b"/>
</dbReference>
<accession>A0ABM9D9U9</accession>
<dbReference type="InterPro" id="IPR012675">
    <property type="entry name" value="Beta-grasp_dom_sf"/>
</dbReference>
<reference evidence="1 2" key="1">
    <citation type="submission" date="2022-03" db="EMBL/GenBank/DDBJ databases">
        <authorList>
            <person name="Koch H."/>
        </authorList>
    </citation>
    <scope>NUCLEOTIDE SEQUENCE [LARGE SCALE GENOMIC DNA]</scope>
    <source>
        <strain evidence="1 2">G1</strain>
    </source>
</reference>
<protein>
    <submittedName>
        <fullName evidence="1">Thiamine biosynthesis protein ThiS</fullName>
    </submittedName>
</protein>
<dbReference type="Pfam" id="PF02597">
    <property type="entry name" value="ThiS"/>
    <property type="match status" value="1"/>
</dbReference>
<dbReference type="Proteomes" id="UP001295463">
    <property type="component" value="Chromosome"/>
</dbReference>
<keyword evidence="2" id="KW-1185">Reference proteome</keyword>
<gene>
    <name evidence="1" type="ORF">GEAMG1_2160</name>
</gene>
<organism evidence="1 2">
    <name type="scientific">Trichlorobacter ammonificans</name>
    <dbReference type="NCBI Taxonomy" id="2916410"/>
    <lineage>
        <taxon>Bacteria</taxon>
        <taxon>Pseudomonadati</taxon>
        <taxon>Thermodesulfobacteriota</taxon>
        <taxon>Desulfuromonadia</taxon>
        <taxon>Geobacterales</taxon>
        <taxon>Geobacteraceae</taxon>
        <taxon>Trichlorobacter</taxon>
    </lineage>
</organism>
<dbReference type="PANTHER" id="PTHR34472:SF1">
    <property type="entry name" value="SULFUR CARRIER PROTEIN THIS"/>
    <property type="match status" value="1"/>
</dbReference>
<dbReference type="EMBL" id="OW150024">
    <property type="protein sequence ID" value="CAH2031995.1"/>
    <property type="molecule type" value="Genomic_DNA"/>
</dbReference>
<sequence length="71" mass="7703">MTVTINGKTASLPDNPQRTVESLLEELDVSQRLYVTVELNGDILERDAFTATPVADGDVIEFLYFMGGGAP</sequence>
<dbReference type="SUPFAM" id="SSF54285">
    <property type="entry name" value="MoaD/ThiS"/>
    <property type="match status" value="1"/>
</dbReference>
<dbReference type="RefSeq" id="WP_305732778.1">
    <property type="nucleotide sequence ID" value="NZ_OW150024.1"/>
</dbReference>
<evidence type="ECO:0000313" key="2">
    <source>
        <dbReference type="Proteomes" id="UP001295463"/>
    </source>
</evidence>
<dbReference type="Gene3D" id="3.10.20.30">
    <property type="match status" value="1"/>
</dbReference>
<dbReference type="NCBIfam" id="TIGR01683">
    <property type="entry name" value="thiS"/>
    <property type="match status" value="1"/>
</dbReference>
<name>A0ABM9D9U9_9BACT</name>
<proteinExistence type="predicted"/>
<dbReference type="PANTHER" id="PTHR34472">
    <property type="entry name" value="SULFUR CARRIER PROTEIN THIS"/>
    <property type="match status" value="1"/>
</dbReference>
<dbReference type="CDD" id="cd00565">
    <property type="entry name" value="Ubl_ThiS"/>
    <property type="match status" value="1"/>
</dbReference>